<keyword evidence="5" id="KW-1185">Reference proteome</keyword>
<dbReference type="CDD" id="cd19438">
    <property type="entry name" value="lipocalin_Blc-like"/>
    <property type="match status" value="1"/>
</dbReference>
<sequence>MSVPAVCSFFSRARERLPAASRLFALGAVLSGCVGAPSGITPVHPFDAKRYLGTWYTVMRLDHRFDRDLTHVTATYGAMDDGRVSVVNRGYDPKARQWRRIEGAARFLEGPDTASLAVTFFWPITGGYHVVYVDEAYSTAIVTGPTRDYLWFLARTPQIPEDTLMGLVDIARANGFAVEGLTRVQQDQPPPA</sequence>
<dbReference type="Pfam" id="PF08212">
    <property type="entry name" value="Lipocalin_2"/>
    <property type="match status" value="1"/>
</dbReference>
<evidence type="ECO:0000256" key="1">
    <source>
        <dbReference type="ARBA" id="ARBA00006889"/>
    </source>
</evidence>
<dbReference type="InterPro" id="IPR022271">
    <property type="entry name" value="Lipocalin_ApoD"/>
</dbReference>
<comment type="function">
    <text evidence="2">Involved in the storage or transport of lipids necessary for membrane maintenance under stressful conditions. Displays a binding preference for lysophospholipids.</text>
</comment>
<comment type="subunit">
    <text evidence="2">Homodimer.</text>
</comment>
<dbReference type="PANTHER" id="PTHR10612">
    <property type="entry name" value="APOLIPOPROTEIN D"/>
    <property type="match status" value="1"/>
</dbReference>
<dbReference type="InterPro" id="IPR000566">
    <property type="entry name" value="Lipocln_cytosolic_FA-bd_dom"/>
</dbReference>
<evidence type="ECO:0000259" key="3">
    <source>
        <dbReference type="Pfam" id="PF08212"/>
    </source>
</evidence>
<protein>
    <recommendedName>
        <fullName evidence="2">Outer membrane lipoprotein Blc</fullName>
    </recommendedName>
</protein>
<dbReference type="SUPFAM" id="SSF50814">
    <property type="entry name" value="Lipocalins"/>
    <property type="match status" value="1"/>
</dbReference>
<dbReference type="PIRSF" id="PIRSF036893">
    <property type="entry name" value="Lipocalin_ApoD"/>
    <property type="match status" value="1"/>
</dbReference>
<organism evidence="4 5">
    <name type="scientific">Pararhodospirillum oryzae</name>
    <dbReference type="NCBI Taxonomy" id="478448"/>
    <lineage>
        <taxon>Bacteria</taxon>
        <taxon>Pseudomonadati</taxon>
        <taxon>Pseudomonadota</taxon>
        <taxon>Alphaproteobacteria</taxon>
        <taxon>Rhodospirillales</taxon>
        <taxon>Rhodospirillaceae</taxon>
        <taxon>Pararhodospirillum</taxon>
    </lineage>
</organism>
<comment type="caution">
    <text evidence="4">The sequence shown here is derived from an EMBL/GenBank/DDBJ whole genome shotgun (WGS) entry which is preliminary data.</text>
</comment>
<dbReference type="InterPro" id="IPR047202">
    <property type="entry name" value="Lipocalin_Blc-like_dom"/>
</dbReference>
<feature type="domain" description="Lipocalin/cytosolic fatty-acid binding" evidence="3">
    <location>
        <begin position="47"/>
        <end position="186"/>
    </location>
</feature>
<dbReference type="PANTHER" id="PTHR10612:SF34">
    <property type="entry name" value="APOLIPOPROTEIN D"/>
    <property type="match status" value="1"/>
</dbReference>
<dbReference type="EMBL" id="BJZO01000099">
    <property type="protein sequence ID" value="GEO82693.1"/>
    <property type="molecule type" value="Genomic_DNA"/>
</dbReference>
<dbReference type="Proteomes" id="UP000321567">
    <property type="component" value="Unassembled WGS sequence"/>
</dbReference>
<dbReference type="OrthoDB" id="594739at2"/>
<reference evidence="4 5" key="1">
    <citation type="submission" date="2019-07" db="EMBL/GenBank/DDBJ databases">
        <title>Whole genome shotgun sequence of Rhodospirillum oryzae NBRC 107573.</title>
        <authorList>
            <person name="Hosoyama A."/>
            <person name="Uohara A."/>
            <person name="Ohji S."/>
            <person name="Ichikawa N."/>
        </authorList>
    </citation>
    <scope>NUCLEOTIDE SEQUENCE [LARGE SCALE GENOMIC DNA]</scope>
    <source>
        <strain evidence="4 5">NBRC 107573</strain>
    </source>
</reference>
<accession>A0A512HB63</accession>
<keyword evidence="2" id="KW-0446">Lipid-binding</keyword>
<comment type="subcellular location">
    <subcellularLocation>
        <location evidence="2">Cell outer membrane</location>
    </subcellularLocation>
</comment>
<dbReference type="Gene3D" id="2.40.128.20">
    <property type="match status" value="1"/>
</dbReference>
<evidence type="ECO:0000256" key="2">
    <source>
        <dbReference type="PIRNR" id="PIRNR036893"/>
    </source>
</evidence>
<dbReference type="AlphaFoldDB" id="A0A512HB63"/>
<dbReference type="InterPro" id="IPR012674">
    <property type="entry name" value="Calycin"/>
</dbReference>
<name>A0A512HB63_9PROT</name>
<evidence type="ECO:0000313" key="4">
    <source>
        <dbReference type="EMBL" id="GEO82693.1"/>
    </source>
</evidence>
<keyword evidence="2" id="KW-0449">Lipoprotein</keyword>
<gene>
    <name evidence="4" type="ORF">ROR02_28240</name>
</gene>
<proteinExistence type="inferred from homology"/>
<dbReference type="GO" id="GO:0006950">
    <property type="term" value="P:response to stress"/>
    <property type="evidence" value="ECO:0007669"/>
    <property type="project" value="UniProtKB-ARBA"/>
</dbReference>
<comment type="similarity">
    <text evidence="1 2">Belongs to the calycin superfamily. Lipocalin family.</text>
</comment>
<dbReference type="GO" id="GO:0008289">
    <property type="term" value="F:lipid binding"/>
    <property type="evidence" value="ECO:0007669"/>
    <property type="project" value="UniProtKB-UniRule"/>
</dbReference>
<dbReference type="RefSeq" id="WP_147164721.1">
    <property type="nucleotide sequence ID" value="NZ_BJZO01000099.1"/>
</dbReference>
<dbReference type="InterPro" id="IPR002446">
    <property type="entry name" value="Lipocalin_bac"/>
</dbReference>
<dbReference type="PRINTS" id="PR01171">
    <property type="entry name" value="BCTLIPOCALIN"/>
</dbReference>
<keyword evidence="2" id="KW-0472">Membrane</keyword>
<keyword evidence="2" id="KW-0998">Cell outer membrane</keyword>
<evidence type="ECO:0000313" key="5">
    <source>
        <dbReference type="Proteomes" id="UP000321567"/>
    </source>
</evidence>
<dbReference type="GO" id="GO:0009279">
    <property type="term" value="C:cell outer membrane"/>
    <property type="evidence" value="ECO:0007669"/>
    <property type="project" value="UniProtKB-SubCell"/>
</dbReference>